<evidence type="ECO:0000256" key="5">
    <source>
        <dbReference type="ARBA" id="ARBA00023157"/>
    </source>
</evidence>
<dbReference type="Gene3D" id="2.60.120.40">
    <property type="match status" value="1"/>
</dbReference>
<feature type="domain" description="C1q" evidence="13">
    <location>
        <begin position="243"/>
        <end position="391"/>
    </location>
</feature>
<reference evidence="14" key="2">
    <citation type="submission" date="2025-09" db="UniProtKB">
        <authorList>
            <consortium name="Ensembl"/>
        </authorList>
    </citation>
    <scope>IDENTIFICATION</scope>
</reference>
<name>A0A8D2M007_ZONAL</name>
<dbReference type="InterPro" id="IPR001073">
    <property type="entry name" value="C1q_dom"/>
</dbReference>
<organism evidence="14 15">
    <name type="scientific">Zonotrichia albicollis</name>
    <name type="common">White-throated sparrow</name>
    <name type="synonym">Fringilla albicollis</name>
    <dbReference type="NCBI Taxonomy" id="44394"/>
    <lineage>
        <taxon>Eukaryota</taxon>
        <taxon>Metazoa</taxon>
        <taxon>Chordata</taxon>
        <taxon>Craniata</taxon>
        <taxon>Vertebrata</taxon>
        <taxon>Euteleostomi</taxon>
        <taxon>Archelosauria</taxon>
        <taxon>Archosauria</taxon>
        <taxon>Dinosauria</taxon>
        <taxon>Saurischia</taxon>
        <taxon>Theropoda</taxon>
        <taxon>Coelurosauria</taxon>
        <taxon>Aves</taxon>
        <taxon>Neognathae</taxon>
        <taxon>Neoaves</taxon>
        <taxon>Telluraves</taxon>
        <taxon>Australaves</taxon>
        <taxon>Passeriformes</taxon>
        <taxon>Passerellidae</taxon>
        <taxon>Zonotrichia</taxon>
    </lineage>
</organism>
<evidence type="ECO:0000256" key="6">
    <source>
        <dbReference type="ARBA" id="ARBA00023180"/>
    </source>
</evidence>
<comment type="subcellular location">
    <subcellularLocation>
        <location evidence="1">Secreted</location>
    </subcellularLocation>
</comment>
<feature type="compositionally biased region" description="Low complexity" evidence="12">
    <location>
        <begin position="45"/>
        <end position="61"/>
    </location>
</feature>
<keyword evidence="3" id="KW-0372">Hormone</keyword>
<reference evidence="14" key="1">
    <citation type="submission" date="2025-08" db="UniProtKB">
        <authorList>
            <consortium name="Ensembl"/>
        </authorList>
    </citation>
    <scope>IDENTIFICATION</scope>
</reference>
<dbReference type="Proteomes" id="UP000694413">
    <property type="component" value="Unassembled WGS sequence"/>
</dbReference>
<feature type="region of interest" description="Disordered" evidence="12">
    <location>
        <begin position="124"/>
        <end position="161"/>
    </location>
</feature>
<comment type="similarity">
    <text evidence="8">Belongs to the adipolin/erythroferrone family.</text>
</comment>
<proteinExistence type="inferred from homology"/>
<evidence type="ECO:0000313" key="14">
    <source>
        <dbReference type="Ensembl" id="ENSZALP00000000621.1"/>
    </source>
</evidence>
<dbReference type="PROSITE" id="PS50871">
    <property type="entry name" value="C1Q"/>
    <property type="match status" value="1"/>
</dbReference>
<evidence type="ECO:0000256" key="4">
    <source>
        <dbReference type="ARBA" id="ARBA00022729"/>
    </source>
</evidence>
<evidence type="ECO:0000256" key="9">
    <source>
        <dbReference type="ARBA" id="ARBA00070142"/>
    </source>
</evidence>
<accession>A0A8D2M007</accession>
<feature type="compositionally biased region" description="Low complexity" evidence="12">
    <location>
        <begin position="138"/>
        <end position="156"/>
    </location>
</feature>
<protein>
    <recommendedName>
        <fullName evidence="9">Erythroferrone</fullName>
    </recommendedName>
    <alternativeName>
        <fullName evidence="11">Complement C1q tumor necrosis factor-related protein 15</fullName>
    </alternativeName>
    <alternativeName>
        <fullName evidence="10">Myonectin</fullName>
    </alternativeName>
</protein>
<feature type="region of interest" description="Disordered" evidence="12">
    <location>
        <begin position="1"/>
        <end position="72"/>
    </location>
</feature>
<dbReference type="AlphaFoldDB" id="A0A8D2M007"/>
<evidence type="ECO:0000256" key="10">
    <source>
        <dbReference type="ARBA" id="ARBA00081312"/>
    </source>
</evidence>
<dbReference type="SUPFAM" id="SSF49842">
    <property type="entry name" value="TNF-like"/>
    <property type="match status" value="1"/>
</dbReference>
<dbReference type="InterPro" id="IPR052136">
    <property type="entry name" value="Adipolin/Erythroferrone-rel"/>
</dbReference>
<keyword evidence="15" id="KW-1185">Reference proteome</keyword>
<keyword evidence="4" id="KW-0732">Signal</keyword>
<evidence type="ECO:0000259" key="13">
    <source>
        <dbReference type="PROSITE" id="PS50871"/>
    </source>
</evidence>
<feature type="compositionally biased region" description="Basic residues" evidence="12">
    <location>
        <begin position="1"/>
        <end position="10"/>
    </location>
</feature>
<evidence type="ECO:0000256" key="12">
    <source>
        <dbReference type="SAM" id="MobiDB-lite"/>
    </source>
</evidence>
<dbReference type="GO" id="GO:0005615">
    <property type="term" value="C:extracellular space"/>
    <property type="evidence" value="ECO:0007669"/>
    <property type="project" value="TreeGrafter"/>
</dbReference>
<keyword evidence="6" id="KW-0325">Glycoprotein</keyword>
<dbReference type="FunFam" id="2.60.120.40:FF:000024">
    <property type="entry name" value="erythroferrone isoform X2"/>
    <property type="match status" value="1"/>
</dbReference>
<keyword evidence="5" id="KW-1015">Disulfide bond</keyword>
<keyword evidence="2" id="KW-0964">Secreted</keyword>
<evidence type="ECO:0000256" key="7">
    <source>
        <dbReference type="ARBA" id="ARBA00023278"/>
    </source>
</evidence>
<keyword evidence="7" id="KW-0379">Hydroxylation</keyword>
<evidence type="ECO:0000256" key="1">
    <source>
        <dbReference type="ARBA" id="ARBA00004613"/>
    </source>
</evidence>
<feature type="region of interest" description="Disordered" evidence="12">
    <location>
        <begin position="190"/>
        <end position="242"/>
    </location>
</feature>
<dbReference type="PANTHER" id="PTHR24019:SF11">
    <property type="entry name" value="ERYTHROFERRONE"/>
    <property type="match status" value="1"/>
</dbReference>
<dbReference type="GO" id="GO:0046326">
    <property type="term" value="P:positive regulation of D-glucose import"/>
    <property type="evidence" value="ECO:0007669"/>
    <property type="project" value="TreeGrafter"/>
</dbReference>
<dbReference type="Ensembl" id="ENSZALT00000001138.1">
    <property type="protein sequence ID" value="ENSZALP00000000621.1"/>
    <property type="gene ID" value="ENSZALG00000000761.1"/>
</dbReference>
<evidence type="ECO:0000256" key="11">
    <source>
        <dbReference type="ARBA" id="ARBA00082823"/>
    </source>
</evidence>
<dbReference type="GO" id="GO:0046628">
    <property type="term" value="P:positive regulation of insulin receptor signaling pathway"/>
    <property type="evidence" value="ECO:0007669"/>
    <property type="project" value="TreeGrafter"/>
</dbReference>
<evidence type="ECO:0000256" key="3">
    <source>
        <dbReference type="ARBA" id="ARBA00022702"/>
    </source>
</evidence>
<dbReference type="GO" id="GO:0005179">
    <property type="term" value="F:hormone activity"/>
    <property type="evidence" value="ECO:0007669"/>
    <property type="project" value="UniProtKB-KW"/>
</dbReference>
<dbReference type="InterPro" id="IPR008983">
    <property type="entry name" value="Tumour_necrosis_fac-like_dom"/>
</dbReference>
<evidence type="ECO:0000256" key="8">
    <source>
        <dbReference type="ARBA" id="ARBA00038198"/>
    </source>
</evidence>
<evidence type="ECO:0000313" key="15">
    <source>
        <dbReference type="Proteomes" id="UP000694413"/>
    </source>
</evidence>
<evidence type="ECO:0000256" key="2">
    <source>
        <dbReference type="ARBA" id="ARBA00022525"/>
    </source>
</evidence>
<dbReference type="PANTHER" id="PTHR24019">
    <property type="entry name" value="ADIPOLIN"/>
    <property type="match status" value="1"/>
</dbReference>
<dbReference type="GO" id="GO:0045721">
    <property type="term" value="P:negative regulation of gluconeogenesis"/>
    <property type="evidence" value="ECO:0007669"/>
    <property type="project" value="TreeGrafter"/>
</dbReference>
<sequence>MGQHRLRLPRRLGPQDGSAVPLRLFGGSEALRSPGPGRHLPGPTEAFPGGAAPRAEPGAEAGPRRGRAALGSGGGMRLPELCLALLCAAGTGTEAPRAARERPLAPERGAARVDPRQAWMLLAGSPGRDSGERGRGGSAALTAPAGPGTPGKSTAGAGAGPAVPEELLRELQLLLRGTGWGHRGGAVGTAAQGEAGLGSRARRSEGSLPNVRLHWGSGSGTAKMCRTAGEGSKEEESSTGSAQRRVEAAFHCRTRADIAVEQKTWLELGQFYIPEREEMFQRGPGLNLTSGQYTAPLTGFYTFSSTLHIGEQGCRGSRLRLLICVQSCCQHNSHLESISQLESSGELFTIAVTGTLYLQAGQHASVFVDNTAGSPLTIQSGSDFSAVLLGV</sequence>